<dbReference type="InterPro" id="IPR015894">
    <property type="entry name" value="Guanylate-bd_N"/>
</dbReference>
<dbReference type="GO" id="GO:0004519">
    <property type="term" value="F:endonuclease activity"/>
    <property type="evidence" value="ECO:0007669"/>
    <property type="project" value="UniProtKB-KW"/>
</dbReference>
<dbReference type="SUPFAM" id="SSF56672">
    <property type="entry name" value="DNA/RNA polymerases"/>
    <property type="match status" value="1"/>
</dbReference>
<name>A0A388K243_CHABU</name>
<dbReference type="GO" id="GO:0015074">
    <property type="term" value="P:DNA integration"/>
    <property type="evidence" value="ECO:0007669"/>
    <property type="project" value="InterPro"/>
</dbReference>
<dbReference type="OrthoDB" id="7788754at2759"/>
<dbReference type="SUPFAM" id="SSF53098">
    <property type="entry name" value="Ribonuclease H-like"/>
    <property type="match status" value="1"/>
</dbReference>
<dbReference type="Gene3D" id="3.30.420.10">
    <property type="entry name" value="Ribonuclease H-like superfamily/Ribonuclease H"/>
    <property type="match status" value="1"/>
</dbReference>
<proteinExistence type="predicted"/>
<feature type="compositionally biased region" description="Basic and acidic residues" evidence="6">
    <location>
        <begin position="268"/>
        <end position="282"/>
    </location>
</feature>
<dbReference type="Gene3D" id="3.40.50.300">
    <property type="entry name" value="P-loop containing nucleotide triphosphate hydrolases"/>
    <property type="match status" value="1"/>
</dbReference>
<dbReference type="InterPro" id="IPR001584">
    <property type="entry name" value="Integrase_cat-core"/>
</dbReference>
<keyword evidence="4" id="KW-0255">Endonuclease</keyword>
<keyword evidence="11" id="KW-1185">Reference proteome</keyword>
<reference evidence="10 11" key="1">
    <citation type="journal article" date="2018" name="Cell">
        <title>The Chara Genome: Secondary Complexity and Implications for Plant Terrestrialization.</title>
        <authorList>
            <person name="Nishiyama T."/>
            <person name="Sakayama H."/>
            <person name="Vries J.D."/>
            <person name="Buschmann H."/>
            <person name="Saint-Marcoux D."/>
            <person name="Ullrich K.K."/>
            <person name="Haas F.B."/>
            <person name="Vanderstraeten L."/>
            <person name="Becker D."/>
            <person name="Lang D."/>
            <person name="Vosolsobe S."/>
            <person name="Rombauts S."/>
            <person name="Wilhelmsson P.K.I."/>
            <person name="Janitza P."/>
            <person name="Kern R."/>
            <person name="Heyl A."/>
            <person name="Rumpler F."/>
            <person name="Villalobos L.I.A.C."/>
            <person name="Clay J.M."/>
            <person name="Skokan R."/>
            <person name="Toyoda A."/>
            <person name="Suzuki Y."/>
            <person name="Kagoshima H."/>
            <person name="Schijlen E."/>
            <person name="Tajeshwar N."/>
            <person name="Catarino B."/>
            <person name="Hetherington A.J."/>
            <person name="Saltykova A."/>
            <person name="Bonnot C."/>
            <person name="Breuninger H."/>
            <person name="Symeonidi A."/>
            <person name="Radhakrishnan G.V."/>
            <person name="Van Nieuwerburgh F."/>
            <person name="Deforce D."/>
            <person name="Chang C."/>
            <person name="Karol K.G."/>
            <person name="Hedrich R."/>
            <person name="Ulvskov P."/>
            <person name="Glockner G."/>
            <person name="Delwiche C.F."/>
            <person name="Petrasek J."/>
            <person name="Van de Peer Y."/>
            <person name="Friml J."/>
            <person name="Beilby M."/>
            <person name="Dolan L."/>
            <person name="Kohara Y."/>
            <person name="Sugano S."/>
            <person name="Fujiyama A."/>
            <person name="Delaux P.-M."/>
            <person name="Quint M."/>
            <person name="TheiBen G."/>
            <person name="Hagemann M."/>
            <person name="Harholt J."/>
            <person name="Dunand C."/>
            <person name="Zachgo S."/>
            <person name="Langdale J."/>
            <person name="Maumus F."/>
            <person name="Straeten D.V.D."/>
            <person name="Gould S.B."/>
            <person name="Rensing S.A."/>
        </authorList>
    </citation>
    <scope>NUCLEOTIDE SEQUENCE [LARGE SCALE GENOMIC DNA]</scope>
    <source>
        <strain evidence="10 11">S276</strain>
    </source>
</reference>
<feature type="region of interest" description="Disordered" evidence="6">
    <location>
        <begin position="85"/>
        <end position="108"/>
    </location>
</feature>
<gene>
    <name evidence="10" type="ORF">CBR_g40269</name>
</gene>
<sequence>MPITFCALLIEVAQISAASDWKFRIPTRSDVGTSFVRAMAVEDDGRGWGGGGFSSGSGQGEWPQRVHSRSEEQAHLFDWRESGWGRFKDEGGEGDDDGGRTDAPPLQLVRARTNHKFEVVQSTLDKLKEIKEPVAMVAAAGPYHGGSRKEKKKKKKKKKKERKKEKEKNKKKKKRKKRSKKKKKKKGKEEGKTKKRKKKKKKKKKKKRKDEEEGEEEEGEEEGGEGGGEGEGSPPFHSPPCDFHSQSLEKIVKGAGGGGGDGDDDGDDDKKGKRVGDSKGKLQQEVGQVSKIKLKLPWTYNGKKEESVLHWAATIESYVYGQRIPYWDRVLMASSCMGGDAMSFAISLQKEAGCNSMVEFSQQARIEDFLKAVRERFEDKNLARRTKMLILNLPDRKWKNTSALKATMDELLQCPDHGLTPAQILNSFARALPDPLRTQLHPRVKEEGMTYEKFGKIAIDHAGFLAEANYCHYWKDLQAGKKWQNRTISGSIPGKDSLLLTFEEGGVESISWDQVDYGIDELSGPVAQEGSYAAVVACGGGRQGRGRGRGRGGRDRGGRGYGTQRGGGEGSHYVGGRGNGPSQGGRGTYSTWGRGRGTWYNKGKSFLLNVLVNSTLGFPVGVTPHPETRGLWIRILPKEAVKGCDGSVVILVDTEGLYGEGATRLYDAKIFALATLLSSHLIYNSRLGTLASAAARKKREAVAERLRQIAEEQRQKHAAATSKAADEERVRRQEILFMEETTLHAQARDWQKEAENGDSVNYGTTIALLLNCVTDLLATCSAQQEDIHSLDHANQALTKRIQQLEQRPVATSSVGPSDLVDRVNVLEIDMGTLKIETQRLDQQVGAATAPSSAPRESIPKFEGLPIFGDASKTDPIPWWRQFELKLDIHQVVNKNRHAYLYSRSGVPLQQCHVSNMTGLPGQLPNESLATYKRRFHAQIESEEQRLLAAEAARVQAEEAAEAEQLRLDADAQARRKEAQDLLLRHETNSIDRLKYWHFEPNGDEATPEEKHKEFLSKLLTRLLYACNYQRSELERQYRDLTQQHQELATLRRIVQGHEDATRALNARLLDLEQVVPGPAAGSSSSAPSSRQLEDLVDHVVAMLGDISTFAAPTTNISSQLHTLKTEVQQLQTTNANGNPKMYKMPTFTLERFDDYTQQDPVLWWEAFTTQLRILPVDKHAYIDALFLNSKGGCQTWLTHLATSHVVDVPDLKDVITWEELTRLWKKRFIVDDAPTLAINRLFTMSQDNTATRDWLTEWQKIAVVPNLNLPFEHLRREFYNRTVSMGQVWLDRGGVQGPRPLWQLLLVQQHQAQDLPVPRLGQGGCATPPQLGKLSSVEGEATPPSTPPDSAALLAASCTSREDANVTSPRYTYEDYAVHLVPPLDEPLHVQQSTACTVSSPSATDSAASPQSIVGDSTSWSRLDELDPLTFTDFQWMPVPSTGRLPKPHCNLLMAQLWDYLHTAVPAPLMDAGVEVVDLHVYIAKIDSEFKMQRYDDIDAPLLYVRIQIREATCSALIDCGASRNYISQDFMVRAGLGPRVRRKSQPTQVTLADGHTLKSIDRCIDAVPVYFAPHASEAVSFDILDTKFDMILGMSWLRSKDHPVNFFNRTVHVRDRNGVLVPCTVPLPHPSISCHVVSAASMRASIIKDDIEEMGVCFLHVLPPHDASSTDSPSDPRITELLHAYSDVFEGPHRVVPDRPICHEIILEDGAVPPRGCIYRMSEEELSVLRAQLDGPLQKGWIRPSSSPYGAPVLFVRKKNKDLRLCMDYRKLNAQTIRNAGPLPRIDDLLEQLGGAQFFSKLDLKSGYHQLEIRKEDRYKTTFKTRYGHFEWLVMPFGLTNAPATFQAAMTTEFRHMLDRFVLIYLDDILVYSRSLDEHVEHLRTVLERLRQAKYKANRDKCEFAQQELEYLGLYVTPQGIRPLADKIEALRVWPEPTNTTDVRSFMGLAGYYHRFITGYSRIAAPMTRLQSPKVPFIFDDDARRAVAPALSSGYLQHSAIFTGDTQSVTALADLAKQAQVFNLHNWLHAGDALHPTSDTAAATADGSSLHSGDAQQEPEVDVGVLLKTLDFPQLTWVVQGFDMDVESSQSPMDYLRRYIQALARSGDLSIDTLFNKGISCYPLRTPADVNLLREKWGSSGLGAEFELFPYLHPGYKADLAQLQNAVFGNLTAKGEGSLTGQSLAKVLPLLVHYVGEDFPLNAERKVKEVMIDIMLEGAFSGAVQYFQTRVSDALKKGWKEGLPGGEGSPRKESGKSGLKKGSAGTGGEHERGRGGANKVNGGVPEELKAIVASALTAEELDALVAAAGMFLFTSDLWKDAAAEQGTQLQMTSGNHPEANGQAEQLNRVVQHLLRHYIKPSQVDWDEKLALIASLYNNAVHSATGVRAPCEGDGVFAGWSLGVSGGVLDGGGVGGVTREMLGQYDSNGEVGGISGDIEVAGGVGDLEDGGRGDEDREDLAEVLKAGLEGGAEEKDVIKVDDDIDFEEVAEDVVHDRLEGSGGTGRVGGCGSRGGRSGGGRRGGVARGGCGGGSGLRCGGGRCSRGDDRDGGVVPFERGDAIGYGQHGGLYVVLRGLEGVEWVEDGGEVGGGGWLFACEVAGDAIDRVGADVRHVDGGCDHVGGRGGGGRGRNGCGGCRSRVAVGAAVASTAARWEFLIWRGGMWRWGGQFLFTRIECHQVI</sequence>
<feature type="compositionally biased region" description="Acidic residues" evidence="6">
    <location>
        <begin position="212"/>
        <end position="224"/>
    </location>
</feature>
<dbReference type="GO" id="GO:0003924">
    <property type="term" value="F:GTPase activity"/>
    <property type="evidence" value="ECO:0007669"/>
    <property type="project" value="InterPro"/>
</dbReference>
<evidence type="ECO:0000259" key="8">
    <source>
        <dbReference type="PROSITE" id="PS50878"/>
    </source>
</evidence>
<keyword evidence="4" id="KW-0378">Hydrolase</keyword>
<organism evidence="10 11">
    <name type="scientific">Chara braunii</name>
    <name type="common">Braun's stonewort</name>
    <dbReference type="NCBI Taxonomy" id="69332"/>
    <lineage>
        <taxon>Eukaryota</taxon>
        <taxon>Viridiplantae</taxon>
        <taxon>Streptophyta</taxon>
        <taxon>Charophyceae</taxon>
        <taxon>Charales</taxon>
        <taxon>Characeae</taxon>
        <taxon>Chara</taxon>
    </lineage>
</organism>
<dbReference type="CDD" id="cd00303">
    <property type="entry name" value="retropepsin_like"/>
    <property type="match status" value="1"/>
</dbReference>
<feature type="signal peptide" evidence="7">
    <location>
        <begin position="1"/>
        <end position="17"/>
    </location>
</feature>
<dbReference type="Pfam" id="PF02263">
    <property type="entry name" value="GBP"/>
    <property type="match status" value="1"/>
</dbReference>
<evidence type="ECO:0000313" key="11">
    <source>
        <dbReference type="Proteomes" id="UP000265515"/>
    </source>
</evidence>
<keyword evidence="7" id="KW-0732">Signal</keyword>
<feature type="unsure residue" description="E or Q" evidence="10">
    <location>
        <position position="1386"/>
    </location>
</feature>
<feature type="domain" description="Reverse transcriptase" evidence="8">
    <location>
        <begin position="1738"/>
        <end position="1917"/>
    </location>
</feature>
<dbReference type="InterPro" id="IPR036397">
    <property type="entry name" value="RNaseH_sf"/>
</dbReference>
<dbReference type="InterPro" id="IPR043128">
    <property type="entry name" value="Rev_trsase/Diguanyl_cyclase"/>
</dbReference>
<dbReference type="CDD" id="cd01647">
    <property type="entry name" value="RT_LTR"/>
    <property type="match status" value="1"/>
</dbReference>
<dbReference type="PANTHER" id="PTHR37984:SF5">
    <property type="entry name" value="PROTEIN NYNRIN-LIKE"/>
    <property type="match status" value="1"/>
</dbReference>
<dbReference type="PROSITE" id="PS50878">
    <property type="entry name" value="RT_POL"/>
    <property type="match status" value="1"/>
</dbReference>
<dbReference type="Gene3D" id="3.30.70.270">
    <property type="match status" value="2"/>
</dbReference>
<comment type="caution">
    <text evidence="10">The sequence shown here is derived from an EMBL/GenBank/DDBJ whole genome shotgun (WGS) entry which is preliminary data.</text>
</comment>
<feature type="region of interest" description="Disordered" evidence="6">
    <location>
        <begin position="543"/>
        <end position="586"/>
    </location>
</feature>
<evidence type="ECO:0000256" key="1">
    <source>
        <dbReference type="ARBA" id="ARBA00022679"/>
    </source>
</evidence>
<dbReference type="Pfam" id="PF00078">
    <property type="entry name" value="RVT_1"/>
    <property type="match status" value="1"/>
</dbReference>
<feature type="region of interest" description="Disordered" evidence="6">
    <location>
        <begin position="2241"/>
        <end position="2282"/>
    </location>
</feature>
<dbReference type="InterPro" id="IPR043502">
    <property type="entry name" value="DNA/RNA_pol_sf"/>
</dbReference>
<feature type="compositionally biased region" description="Basic residues" evidence="6">
    <location>
        <begin position="193"/>
        <end position="208"/>
    </location>
</feature>
<feature type="region of interest" description="Disordered" evidence="6">
    <location>
        <begin position="1323"/>
        <end position="1349"/>
    </location>
</feature>
<evidence type="ECO:0000313" key="10">
    <source>
        <dbReference type="EMBL" id="GBG64023.1"/>
    </source>
</evidence>
<dbReference type="InterPro" id="IPR027417">
    <property type="entry name" value="P-loop_NTPase"/>
</dbReference>
<evidence type="ECO:0000256" key="4">
    <source>
        <dbReference type="ARBA" id="ARBA00022759"/>
    </source>
</evidence>
<feature type="coiled-coil region" evidence="5">
    <location>
        <begin position="939"/>
        <end position="979"/>
    </location>
</feature>
<dbReference type="GO" id="GO:0005525">
    <property type="term" value="F:GTP binding"/>
    <property type="evidence" value="ECO:0007669"/>
    <property type="project" value="InterPro"/>
</dbReference>
<keyword evidence="5" id="KW-0175">Coiled coil</keyword>
<keyword evidence="1" id="KW-0808">Transferase</keyword>
<dbReference type="InterPro" id="IPR000477">
    <property type="entry name" value="RT_dom"/>
</dbReference>
<feature type="compositionally biased region" description="Gly residues" evidence="6">
    <location>
        <begin position="47"/>
        <end position="59"/>
    </location>
</feature>
<keyword evidence="2" id="KW-0548">Nucleotidyltransferase</keyword>
<dbReference type="PANTHER" id="PTHR37984">
    <property type="entry name" value="PROTEIN CBG26694"/>
    <property type="match status" value="1"/>
</dbReference>
<dbReference type="PROSITE" id="PS50994">
    <property type="entry name" value="INTEGRASE"/>
    <property type="match status" value="1"/>
</dbReference>
<protein>
    <recommendedName>
        <fullName evidence="12">Reverse transcriptase domain-containing protein</fullName>
    </recommendedName>
</protein>
<feature type="compositionally biased region" description="Basic residues" evidence="6">
    <location>
        <begin position="149"/>
        <end position="186"/>
    </location>
</feature>
<feature type="region of interest" description="Disordered" evidence="6">
    <location>
        <begin position="1391"/>
        <end position="1414"/>
    </location>
</feature>
<feature type="compositionally biased region" description="Low complexity" evidence="6">
    <location>
        <begin position="1399"/>
        <end position="1412"/>
    </location>
</feature>
<feature type="region of interest" description="Disordered" evidence="6">
    <location>
        <begin position="2504"/>
        <end position="2524"/>
    </location>
</feature>
<dbReference type="GO" id="GO:0003676">
    <property type="term" value="F:nucleic acid binding"/>
    <property type="evidence" value="ECO:0007669"/>
    <property type="project" value="InterPro"/>
</dbReference>
<dbReference type="GO" id="GO:0016779">
    <property type="term" value="F:nucleotidyltransferase activity"/>
    <property type="evidence" value="ECO:0007669"/>
    <property type="project" value="UniProtKB-KW"/>
</dbReference>
<feature type="region of interest" description="Disordered" evidence="6">
    <location>
        <begin position="47"/>
        <end position="72"/>
    </location>
</feature>
<dbReference type="SUPFAM" id="SSF52540">
    <property type="entry name" value="P-loop containing nucleoside triphosphate hydrolases"/>
    <property type="match status" value="1"/>
</dbReference>
<feature type="region of interest" description="Disordered" evidence="6">
    <location>
        <begin position="139"/>
        <end position="286"/>
    </location>
</feature>
<evidence type="ECO:0000259" key="9">
    <source>
        <dbReference type="PROSITE" id="PS50994"/>
    </source>
</evidence>
<evidence type="ECO:0000256" key="2">
    <source>
        <dbReference type="ARBA" id="ARBA00022695"/>
    </source>
</evidence>
<dbReference type="Gene3D" id="2.40.70.10">
    <property type="entry name" value="Acid Proteases"/>
    <property type="match status" value="1"/>
</dbReference>
<dbReference type="InterPro" id="IPR050951">
    <property type="entry name" value="Retrovirus_Pol_polyprotein"/>
</dbReference>
<dbReference type="Gene3D" id="3.10.10.10">
    <property type="entry name" value="HIV Type 1 Reverse Transcriptase, subunit A, domain 1"/>
    <property type="match status" value="1"/>
</dbReference>
<dbReference type="EMBL" id="BFEA01000045">
    <property type="protein sequence ID" value="GBG64023.1"/>
    <property type="molecule type" value="Genomic_DNA"/>
</dbReference>
<evidence type="ECO:0000256" key="3">
    <source>
        <dbReference type="ARBA" id="ARBA00022722"/>
    </source>
</evidence>
<evidence type="ECO:0000256" key="5">
    <source>
        <dbReference type="SAM" id="Coils"/>
    </source>
</evidence>
<feature type="domain" description="Integrase catalytic" evidence="9">
    <location>
        <begin position="2304"/>
        <end position="2398"/>
    </location>
</feature>
<evidence type="ECO:0008006" key="12">
    <source>
        <dbReference type="Google" id="ProtNLM"/>
    </source>
</evidence>
<dbReference type="Pfam" id="PF13975">
    <property type="entry name" value="gag-asp_proteas"/>
    <property type="match status" value="1"/>
</dbReference>
<evidence type="ECO:0000256" key="7">
    <source>
        <dbReference type="SAM" id="SignalP"/>
    </source>
</evidence>
<accession>A0A388K243</accession>
<dbReference type="InterPro" id="IPR021109">
    <property type="entry name" value="Peptidase_aspartic_dom_sf"/>
</dbReference>
<dbReference type="Proteomes" id="UP000265515">
    <property type="component" value="Unassembled WGS sequence"/>
</dbReference>
<dbReference type="InterPro" id="IPR012337">
    <property type="entry name" value="RNaseH-like_sf"/>
</dbReference>
<dbReference type="SUPFAM" id="SSF50630">
    <property type="entry name" value="Acid proteases"/>
    <property type="match status" value="1"/>
</dbReference>
<feature type="chain" id="PRO_5017227244" description="Reverse transcriptase domain-containing protein" evidence="7">
    <location>
        <begin position="18"/>
        <end position="2682"/>
    </location>
</feature>
<feature type="compositionally biased region" description="Gly residues" evidence="6">
    <location>
        <begin position="559"/>
        <end position="586"/>
    </location>
</feature>
<evidence type="ECO:0000256" key="6">
    <source>
        <dbReference type="SAM" id="MobiDB-lite"/>
    </source>
</evidence>
<keyword evidence="3" id="KW-0540">Nuclease</keyword>